<feature type="signal peptide" evidence="1">
    <location>
        <begin position="1"/>
        <end position="19"/>
    </location>
</feature>
<evidence type="ECO:0000313" key="3">
    <source>
        <dbReference type="EMBL" id="PCG67770.1"/>
    </source>
</evidence>
<protein>
    <recommendedName>
        <fullName evidence="2">Neurotrophin 1 N-terminal domain-containing protein</fullName>
    </recommendedName>
</protein>
<name>A0A2A4J8J1_HELVI</name>
<keyword evidence="1" id="KW-0732">Signal</keyword>
<organism evidence="3">
    <name type="scientific">Heliothis virescens</name>
    <name type="common">Tobacco budworm moth</name>
    <dbReference type="NCBI Taxonomy" id="7102"/>
    <lineage>
        <taxon>Eukaryota</taxon>
        <taxon>Metazoa</taxon>
        <taxon>Ecdysozoa</taxon>
        <taxon>Arthropoda</taxon>
        <taxon>Hexapoda</taxon>
        <taxon>Insecta</taxon>
        <taxon>Pterygota</taxon>
        <taxon>Neoptera</taxon>
        <taxon>Endopterygota</taxon>
        <taxon>Lepidoptera</taxon>
        <taxon>Glossata</taxon>
        <taxon>Ditrysia</taxon>
        <taxon>Noctuoidea</taxon>
        <taxon>Noctuidae</taxon>
        <taxon>Heliothinae</taxon>
        <taxon>Heliothis</taxon>
    </lineage>
</organism>
<sequence length="186" mass="21146">MAQLIKVFLVMTLVTLLKAEDDLRDFEFSDPDEVMIAQESRQYQTVVKPPVRIVKPTGVTNSHRPQYNLDSFEDRSQDALEELETSPRRTLVKNYKSSHKIRAKEGMIKDAVIKALERKDHVGKFAQILPIIRAMSGNQRVALASLVASQVSTPPGRAPLNLAQVRLSIVLNWLRFILQCCRSEEF</sequence>
<proteinExistence type="predicted"/>
<accession>A0A2A4J8J1</accession>
<evidence type="ECO:0000256" key="1">
    <source>
        <dbReference type="SAM" id="SignalP"/>
    </source>
</evidence>
<dbReference type="AlphaFoldDB" id="A0A2A4J8J1"/>
<dbReference type="EMBL" id="NWSH01002644">
    <property type="protein sequence ID" value="PCG67770.1"/>
    <property type="molecule type" value="Genomic_DNA"/>
</dbReference>
<evidence type="ECO:0000259" key="2">
    <source>
        <dbReference type="Pfam" id="PF24103"/>
    </source>
</evidence>
<reference evidence="3" key="1">
    <citation type="submission" date="2017-09" db="EMBL/GenBank/DDBJ databases">
        <title>Contemporary evolution of a Lepidopteran species, Heliothis virescens, in response to modern agricultural practices.</title>
        <authorList>
            <person name="Fritz M.L."/>
            <person name="Deyonke A.M."/>
            <person name="Papanicolaou A."/>
            <person name="Micinski S."/>
            <person name="Westbrook J."/>
            <person name="Gould F."/>
        </authorList>
    </citation>
    <scope>NUCLEOTIDE SEQUENCE [LARGE SCALE GENOMIC DNA]</scope>
    <source>
        <strain evidence="3">HvINT-</strain>
        <tissue evidence="3">Whole body</tissue>
    </source>
</reference>
<comment type="caution">
    <text evidence="3">The sequence shown here is derived from an EMBL/GenBank/DDBJ whole genome shotgun (WGS) entry which is preliminary data.</text>
</comment>
<gene>
    <name evidence="3" type="ORF">B5V51_5988</name>
</gene>
<feature type="domain" description="Neurotrophin 1 N-terminal" evidence="2">
    <location>
        <begin position="103"/>
        <end position="166"/>
    </location>
</feature>
<feature type="chain" id="PRO_5012133119" description="Neurotrophin 1 N-terminal domain-containing protein" evidence="1">
    <location>
        <begin position="20"/>
        <end position="186"/>
    </location>
</feature>
<dbReference type="InterPro" id="IPR056200">
    <property type="entry name" value="NT_N"/>
</dbReference>
<dbReference type="Pfam" id="PF24103">
    <property type="entry name" value="NT_N"/>
    <property type="match status" value="1"/>
</dbReference>